<protein>
    <submittedName>
        <fullName evidence="1">Uncharacterized protein</fullName>
    </submittedName>
</protein>
<reference evidence="1" key="1">
    <citation type="submission" date="2021-03" db="EMBL/GenBank/DDBJ databases">
        <title>Evolutionary priming and transition to the ectomycorrhizal habit in an iconic lineage of mushroom-forming fungi: is preadaptation a requirement?</title>
        <authorList>
            <consortium name="DOE Joint Genome Institute"/>
            <person name="Looney B.P."/>
            <person name="Miyauchi S."/>
            <person name="Morin E."/>
            <person name="Drula E."/>
            <person name="Courty P.E."/>
            <person name="Chicoki N."/>
            <person name="Fauchery L."/>
            <person name="Kohler A."/>
            <person name="Kuo A."/>
            <person name="LaButti K."/>
            <person name="Pangilinan J."/>
            <person name="Lipzen A."/>
            <person name="Riley R."/>
            <person name="Andreopoulos W."/>
            <person name="He G."/>
            <person name="Johnson J."/>
            <person name="Barry K.W."/>
            <person name="Grigoriev I.V."/>
            <person name="Nagy L."/>
            <person name="Hibbett D."/>
            <person name="Henrissat B."/>
            <person name="Matheny P.B."/>
            <person name="Labbe J."/>
            <person name="Martin A.F."/>
        </authorList>
    </citation>
    <scope>NUCLEOTIDE SEQUENCE</scope>
    <source>
        <strain evidence="1">BPL698</strain>
    </source>
</reference>
<dbReference type="EMBL" id="JAGFNK010000973">
    <property type="protein sequence ID" value="KAI9436542.1"/>
    <property type="molecule type" value="Genomic_DNA"/>
</dbReference>
<comment type="caution">
    <text evidence="1">The sequence shown here is derived from an EMBL/GenBank/DDBJ whole genome shotgun (WGS) entry which is preliminary data.</text>
</comment>
<organism evidence="1 2">
    <name type="scientific">Russula earlei</name>
    <dbReference type="NCBI Taxonomy" id="71964"/>
    <lineage>
        <taxon>Eukaryota</taxon>
        <taxon>Fungi</taxon>
        <taxon>Dikarya</taxon>
        <taxon>Basidiomycota</taxon>
        <taxon>Agaricomycotina</taxon>
        <taxon>Agaricomycetes</taxon>
        <taxon>Russulales</taxon>
        <taxon>Russulaceae</taxon>
        <taxon>Russula</taxon>
    </lineage>
</organism>
<sequence>MPTGSEAYRVRKELRPVFDHKIASVWYHLCPKVCDLLDDNGIVWTSIDVVRFKTEADPIGPVVLWVGVDAEAVSGEVAHTAADGCLALLQGAGINDVEVEFRNSIYTLSAGPGLLKPVSDLHPTVEATLHAQGTGGLFLAQGGDSSNVLLPTARHVLFLTTEDTNHDYHGPRAGSPPRDVVLMGTKAFDDLLHSIKVKTGVHGTSVELYERQIGTLKKKLAGEDEDEDEDGVDAARKGLEKKLLLLKETVEAIEALEKFHDDVKKDWSSPKQRVIGHVIRAPPITVHAGTEIPVAKFIQMMIPATTPVRTSSIPRTAFSGFRASSRGVMRSPDTIDSAGDKCLFVVKHSITTGVTIGRANGVFSFVREYFPNQTHQTSKAWATLPYDGKSGQFSDHGDSGSIIVDGLGRIGGLLTGGGGKTGLPDVTYATPFFWLLPRIQAAGFPNAHVDPKIA</sequence>
<evidence type="ECO:0000313" key="2">
    <source>
        <dbReference type="Proteomes" id="UP001207468"/>
    </source>
</evidence>
<name>A0ACC0TSL5_9AGAM</name>
<gene>
    <name evidence="1" type="ORF">F5148DRAFT_1371945</name>
</gene>
<dbReference type="Proteomes" id="UP001207468">
    <property type="component" value="Unassembled WGS sequence"/>
</dbReference>
<accession>A0ACC0TSL5</accession>
<proteinExistence type="predicted"/>
<evidence type="ECO:0000313" key="1">
    <source>
        <dbReference type="EMBL" id="KAI9436542.1"/>
    </source>
</evidence>
<keyword evidence="2" id="KW-1185">Reference proteome</keyword>